<name>A0AAP0JKM9_9MAGN</name>
<accession>A0AAP0JKM9</accession>
<dbReference type="EMBL" id="JBBNAF010000006">
    <property type="protein sequence ID" value="KAK9135629.1"/>
    <property type="molecule type" value="Genomic_DNA"/>
</dbReference>
<feature type="compositionally biased region" description="Low complexity" evidence="2">
    <location>
        <begin position="161"/>
        <end position="175"/>
    </location>
</feature>
<organism evidence="3 4">
    <name type="scientific">Stephania yunnanensis</name>
    <dbReference type="NCBI Taxonomy" id="152371"/>
    <lineage>
        <taxon>Eukaryota</taxon>
        <taxon>Viridiplantae</taxon>
        <taxon>Streptophyta</taxon>
        <taxon>Embryophyta</taxon>
        <taxon>Tracheophyta</taxon>
        <taxon>Spermatophyta</taxon>
        <taxon>Magnoliopsida</taxon>
        <taxon>Ranunculales</taxon>
        <taxon>Menispermaceae</taxon>
        <taxon>Menispermoideae</taxon>
        <taxon>Cissampelideae</taxon>
        <taxon>Stephania</taxon>
    </lineage>
</organism>
<protein>
    <submittedName>
        <fullName evidence="3">Uncharacterized protein</fullName>
    </submittedName>
</protein>
<gene>
    <name evidence="3" type="ORF">Syun_014959</name>
</gene>
<proteinExistence type="predicted"/>
<keyword evidence="4" id="KW-1185">Reference proteome</keyword>
<evidence type="ECO:0000256" key="2">
    <source>
        <dbReference type="SAM" id="MobiDB-lite"/>
    </source>
</evidence>
<reference evidence="3 4" key="1">
    <citation type="submission" date="2024-01" db="EMBL/GenBank/DDBJ databases">
        <title>Genome assemblies of Stephania.</title>
        <authorList>
            <person name="Yang L."/>
        </authorList>
    </citation>
    <scope>NUCLEOTIDE SEQUENCE [LARGE SCALE GENOMIC DNA]</scope>
    <source>
        <strain evidence="3">YNDBR</strain>
        <tissue evidence="3">Leaf</tissue>
    </source>
</reference>
<feature type="region of interest" description="Disordered" evidence="2">
    <location>
        <begin position="156"/>
        <end position="179"/>
    </location>
</feature>
<keyword evidence="1" id="KW-0175">Coiled coil</keyword>
<evidence type="ECO:0000313" key="4">
    <source>
        <dbReference type="Proteomes" id="UP001420932"/>
    </source>
</evidence>
<evidence type="ECO:0000313" key="3">
    <source>
        <dbReference type="EMBL" id="KAK9135629.1"/>
    </source>
</evidence>
<feature type="region of interest" description="Disordered" evidence="2">
    <location>
        <begin position="293"/>
        <end position="337"/>
    </location>
</feature>
<feature type="region of interest" description="Disordered" evidence="2">
    <location>
        <begin position="393"/>
        <end position="457"/>
    </location>
</feature>
<dbReference type="AlphaFoldDB" id="A0AAP0JKM9"/>
<sequence length="457" mass="51614">MIADLLFARPAGRRLCIHRHKNNAAPSPQRPAATTVAFVIVARVRLPRALPSLLQIRPLKSRAAPRDHRHRCAASPALARHHHRCARRPCSARGALVLAGQFSLRDSARIARRPALALAPPRREASPASHARQARYMHGHPLRAKIRAARRHAIARPEPLAPSTARRSSATSPSLQVGSAPSQIELPLAATLRLVAVVQEVKGRVYGLGSQGYHRSISSGGASSSRGPTYGLHELEELQRDHQRLQGTLLKERMERQEKMQKDKMERQEETREMQDWLARMEGLLMQHLGIRPHVPLTPRTPPSPGTERSGPQNDDHPGHLTTEITPSQSGHSHDHRSRHLISLHRRMSEDQRHFWMIMMSLWSNLCRLRDHRHGKSDCMCNVGDGAVKKLERAERGGGRREAVSGDERVSGGRWEAEIQRGDERVSGGRREGRREIQRGDSRRCERREREEERTRE</sequence>
<feature type="coiled-coil region" evidence="1">
    <location>
        <begin position="235"/>
        <end position="271"/>
    </location>
</feature>
<dbReference type="Proteomes" id="UP001420932">
    <property type="component" value="Unassembled WGS sequence"/>
</dbReference>
<comment type="caution">
    <text evidence="3">The sequence shown here is derived from an EMBL/GenBank/DDBJ whole genome shotgun (WGS) entry which is preliminary data.</text>
</comment>
<evidence type="ECO:0000256" key="1">
    <source>
        <dbReference type="SAM" id="Coils"/>
    </source>
</evidence>